<dbReference type="Gene3D" id="1.10.8.60">
    <property type="match status" value="1"/>
</dbReference>
<dbReference type="PROSITE" id="PS50045">
    <property type="entry name" value="SIGMA54_INTERACT_4"/>
    <property type="match status" value="1"/>
</dbReference>
<dbReference type="SMART" id="SM00091">
    <property type="entry name" value="PAS"/>
    <property type="match status" value="1"/>
</dbReference>
<dbReference type="InterPro" id="IPR025944">
    <property type="entry name" value="Sigma_54_int_dom_CS"/>
</dbReference>
<dbReference type="InterPro" id="IPR000014">
    <property type="entry name" value="PAS"/>
</dbReference>
<dbReference type="RefSeq" id="WP_413781899.1">
    <property type="nucleotide sequence ID" value="NZ_JAUOZS010000001.1"/>
</dbReference>
<sequence length="695" mass="78044">MNPTAPKNVLIVSMRKMPATNLAKSLQDIFGKAVNFSIHSYLEQGNLAGSGSPDLILASGEKSYARILDTHPHEKIILAKRDLALPLFFERVFLLPRGKKVLVINETHAGTLDTIQNLINIGIDYLDFKPYWQDCGLPVDSDIDTAISPGMLHICPDNIKIKIDVGMRQLSISVFIRMLNELDLDPGYTEKFISYNKKVLVNAYQRLSEQYLCAETLRLSLESILNNINEAIISVQNFNISECNPAAERLLGLKKAAVLGRNIYDVMGDQFRGYHRRENETDNILFFNNKKLFVTFLPSTETVSNGIFTFKEIREIEKMEESVRKILYKKDNGYTAKYAFKDIVAQTASMHELLGRAESMAQFDETVLITGESGTGKELLAQAIHNASPRRDRPFVAVNFGAIPDNLIESELFGYEEGAFTGAKKSGKKGLFELAHNGTIFLDEIGNSSTWIQSRLLRVLEAKELMRLGDTKVIPVNTRVIVATNKSLKELISQGLFREDLYYRLNVFPLNIPPLRERKGCLGHLLHHFLRTAGINKPITEEAYRLLMDYQWPGNVRELKNLASYLALQSNKDLISVEDLPDDIRIAATCQNVLPQTARDILQELALQFDLPLIFRVLAIFQKNTAGSKVLGRNKMLLLLQSQGIDISDGRLRTIIKHLESHHLIETGKTKQGTIISSAGRLVLGTLETMLGTAL</sequence>
<dbReference type="CDD" id="cd00009">
    <property type="entry name" value="AAA"/>
    <property type="match status" value="1"/>
</dbReference>
<evidence type="ECO:0000256" key="5">
    <source>
        <dbReference type="ARBA" id="ARBA00023163"/>
    </source>
</evidence>
<dbReference type="Pfam" id="PF25601">
    <property type="entry name" value="AAA_lid_14"/>
    <property type="match status" value="1"/>
</dbReference>
<dbReference type="Gene3D" id="3.30.450.20">
    <property type="entry name" value="PAS domain"/>
    <property type="match status" value="1"/>
</dbReference>
<keyword evidence="4" id="KW-0238">DNA-binding</keyword>
<dbReference type="InterPro" id="IPR025943">
    <property type="entry name" value="Sigma_54_int_dom_ATP-bd_2"/>
</dbReference>
<keyword evidence="3" id="KW-0805">Transcription regulation</keyword>
<keyword evidence="2" id="KW-0067">ATP-binding</keyword>
<comment type="caution">
    <text evidence="7">The sequence shown here is derived from an EMBL/GenBank/DDBJ whole genome shotgun (WGS) entry which is preliminary data.</text>
</comment>
<dbReference type="PROSITE" id="PS00688">
    <property type="entry name" value="SIGMA54_INTERACT_3"/>
    <property type="match status" value="1"/>
</dbReference>
<dbReference type="SUPFAM" id="SSF55785">
    <property type="entry name" value="PYP-like sensor domain (PAS domain)"/>
    <property type="match status" value="1"/>
</dbReference>
<dbReference type="CDD" id="cd00130">
    <property type="entry name" value="PAS"/>
    <property type="match status" value="1"/>
</dbReference>
<dbReference type="Pfam" id="PF00989">
    <property type="entry name" value="PAS"/>
    <property type="match status" value="1"/>
</dbReference>
<dbReference type="InterPro" id="IPR013767">
    <property type="entry name" value="PAS_fold"/>
</dbReference>
<dbReference type="InterPro" id="IPR027417">
    <property type="entry name" value="P-loop_NTPase"/>
</dbReference>
<dbReference type="PANTHER" id="PTHR32071:SF57">
    <property type="entry name" value="C4-DICARBOXYLATE TRANSPORT TRANSCRIPTIONAL REGULATORY PROTEIN DCTD"/>
    <property type="match status" value="1"/>
</dbReference>
<dbReference type="Pfam" id="PF00158">
    <property type="entry name" value="Sigma54_activat"/>
    <property type="match status" value="1"/>
</dbReference>
<evidence type="ECO:0000256" key="1">
    <source>
        <dbReference type="ARBA" id="ARBA00022741"/>
    </source>
</evidence>
<evidence type="ECO:0000313" key="7">
    <source>
        <dbReference type="EMBL" id="MDT8903442.1"/>
    </source>
</evidence>
<keyword evidence="8" id="KW-1185">Reference proteome</keyword>
<dbReference type="InterPro" id="IPR003593">
    <property type="entry name" value="AAA+_ATPase"/>
</dbReference>
<evidence type="ECO:0000256" key="4">
    <source>
        <dbReference type="ARBA" id="ARBA00023125"/>
    </source>
</evidence>
<evidence type="ECO:0000256" key="3">
    <source>
        <dbReference type="ARBA" id="ARBA00023015"/>
    </source>
</evidence>
<name>A0ABU3P323_9FIRM</name>
<dbReference type="InterPro" id="IPR035965">
    <property type="entry name" value="PAS-like_dom_sf"/>
</dbReference>
<dbReference type="InterPro" id="IPR036388">
    <property type="entry name" value="WH-like_DNA-bd_sf"/>
</dbReference>
<keyword evidence="5" id="KW-0804">Transcription</keyword>
<dbReference type="PROSITE" id="PS00675">
    <property type="entry name" value="SIGMA54_INTERACT_1"/>
    <property type="match status" value="1"/>
</dbReference>
<reference evidence="7 8" key="1">
    <citation type="submission" date="2023-07" db="EMBL/GenBank/DDBJ databases">
        <title>The novel representative of Negativicutes class, Anaeroselena agilis gen. nov. sp. nov.</title>
        <authorList>
            <person name="Prokofeva M.I."/>
            <person name="Elcheninov A.G."/>
            <person name="Klyukina A."/>
            <person name="Kublanov I.V."/>
            <person name="Frolov E.N."/>
            <person name="Podosokorskaya O.A."/>
        </authorList>
    </citation>
    <scope>NUCLEOTIDE SEQUENCE [LARGE SCALE GENOMIC DNA]</scope>
    <source>
        <strain evidence="7 8">4137-cl</strain>
    </source>
</reference>
<proteinExistence type="predicted"/>
<dbReference type="Gene3D" id="3.40.50.300">
    <property type="entry name" value="P-loop containing nucleotide triphosphate hydrolases"/>
    <property type="match status" value="1"/>
</dbReference>
<dbReference type="InterPro" id="IPR025662">
    <property type="entry name" value="Sigma_54_int_dom_ATP-bd_1"/>
</dbReference>
<evidence type="ECO:0000313" key="8">
    <source>
        <dbReference type="Proteomes" id="UP001254848"/>
    </source>
</evidence>
<evidence type="ECO:0000256" key="2">
    <source>
        <dbReference type="ARBA" id="ARBA00022840"/>
    </source>
</evidence>
<dbReference type="SMART" id="SM00382">
    <property type="entry name" value="AAA"/>
    <property type="match status" value="1"/>
</dbReference>
<dbReference type="Proteomes" id="UP001254848">
    <property type="component" value="Unassembled WGS sequence"/>
</dbReference>
<feature type="domain" description="Sigma-54 factor interaction" evidence="6">
    <location>
        <begin position="343"/>
        <end position="568"/>
    </location>
</feature>
<dbReference type="NCBIfam" id="TIGR00229">
    <property type="entry name" value="sensory_box"/>
    <property type="match status" value="1"/>
</dbReference>
<dbReference type="InterPro" id="IPR002078">
    <property type="entry name" value="Sigma_54_int"/>
</dbReference>
<dbReference type="Gene3D" id="1.10.10.10">
    <property type="entry name" value="Winged helix-like DNA-binding domain superfamily/Winged helix DNA-binding domain"/>
    <property type="match status" value="1"/>
</dbReference>
<dbReference type="EMBL" id="JAUOZS010000001">
    <property type="protein sequence ID" value="MDT8903442.1"/>
    <property type="molecule type" value="Genomic_DNA"/>
</dbReference>
<dbReference type="PROSITE" id="PS00676">
    <property type="entry name" value="SIGMA54_INTERACT_2"/>
    <property type="match status" value="1"/>
</dbReference>
<dbReference type="InterPro" id="IPR058031">
    <property type="entry name" value="AAA_lid_NorR"/>
</dbReference>
<dbReference type="PANTHER" id="PTHR32071">
    <property type="entry name" value="TRANSCRIPTIONAL REGULATORY PROTEIN"/>
    <property type="match status" value="1"/>
</dbReference>
<keyword evidence="1" id="KW-0547">Nucleotide-binding</keyword>
<evidence type="ECO:0000259" key="6">
    <source>
        <dbReference type="PROSITE" id="PS50045"/>
    </source>
</evidence>
<accession>A0ABU3P323</accession>
<organism evidence="7 8">
    <name type="scientific">Anaeroselena agilis</name>
    <dbReference type="NCBI Taxonomy" id="3063788"/>
    <lineage>
        <taxon>Bacteria</taxon>
        <taxon>Bacillati</taxon>
        <taxon>Bacillota</taxon>
        <taxon>Negativicutes</taxon>
        <taxon>Acetonemataceae</taxon>
        <taxon>Anaeroselena</taxon>
    </lineage>
</organism>
<dbReference type="SUPFAM" id="SSF52540">
    <property type="entry name" value="P-loop containing nucleoside triphosphate hydrolases"/>
    <property type="match status" value="1"/>
</dbReference>
<gene>
    <name evidence="7" type="ORF">Q4T40_19625</name>
</gene>
<protein>
    <submittedName>
        <fullName evidence="7">Sigma 54-interacting transcriptional regulator</fullName>
    </submittedName>
</protein>